<proteinExistence type="predicted"/>
<feature type="domain" description="Xylose isomerase-like TIM barrel" evidence="1">
    <location>
        <begin position="32"/>
        <end position="249"/>
    </location>
</feature>
<reference evidence="2 3" key="1">
    <citation type="submission" date="2024-03" db="EMBL/GenBank/DDBJ databases">
        <title>Human intestinal bacterial collection.</title>
        <authorList>
            <person name="Pauvert C."/>
            <person name="Hitch T.C.A."/>
            <person name="Clavel T."/>
        </authorList>
    </citation>
    <scope>NUCLEOTIDE SEQUENCE [LARGE SCALE GENOMIC DNA]</scope>
    <source>
        <strain evidence="2 3">CLA-AA-H132</strain>
    </source>
</reference>
<organism evidence="2 3">
    <name type="scientific">Laedolimicola intestinihominis</name>
    <dbReference type="NCBI Taxonomy" id="3133166"/>
    <lineage>
        <taxon>Bacteria</taxon>
        <taxon>Bacillati</taxon>
        <taxon>Bacillota</taxon>
        <taxon>Clostridia</taxon>
        <taxon>Lachnospirales</taxon>
        <taxon>Lachnospiraceae</taxon>
        <taxon>Laedolimicola</taxon>
    </lineage>
</organism>
<name>A0ABV1FDX5_9FIRM</name>
<dbReference type="GO" id="GO:0016853">
    <property type="term" value="F:isomerase activity"/>
    <property type="evidence" value="ECO:0007669"/>
    <property type="project" value="UniProtKB-KW"/>
</dbReference>
<evidence type="ECO:0000259" key="1">
    <source>
        <dbReference type="Pfam" id="PF01261"/>
    </source>
</evidence>
<dbReference type="InterPro" id="IPR050312">
    <property type="entry name" value="IolE/XylAMocC-like"/>
</dbReference>
<protein>
    <submittedName>
        <fullName evidence="2">Sugar phosphate isomerase/epimerase</fullName>
    </submittedName>
</protein>
<dbReference type="RefSeq" id="WP_349163788.1">
    <property type="nucleotide sequence ID" value="NZ_JBBMFE010000002.1"/>
</dbReference>
<sequence length="270" mass="30573">MSKIKYGSQTYPWQMNIKKFHGQVPHMADTLIKAGFTGMEAEICMLEDYYTDWQKLKDLLDEKQIAFAALAVHEDWLLPEETDGERERLDEAIEFLTHFPTAKLMLGHVAADPVREHNLYEKQVNQLKCISAIAQRAAEAGIVTVFHPNSGENSIFRYESDYHIMFDTLYSKGIGYAPDAGHMLNGGIDPLKVIREHRDIVQHVHFKDMTPDHVWATMGEGIGDFKSIVDFLADTGYQGWIMTEDESPDAEQDSDGVVLADGAYMKSIAR</sequence>
<dbReference type="EMBL" id="JBBMFE010000002">
    <property type="protein sequence ID" value="MEQ2471558.1"/>
    <property type="molecule type" value="Genomic_DNA"/>
</dbReference>
<keyword evidence="2" id="KW-0413">Isomerase</keyword>
<dbReference type="PANTHER" id="PTHR12110:SF41">
    <property type="entry name" value="INOSOSE DEHYDRATASE"/>
    <property type="match status" value="1"/>
</dbReference>
<evidence type="ECO:0000313" key="3">
    <source>
        <dbReference type="Proteomes" id="UP001438008"/>
    </source>
</evidence>
<gene>
    <name evidence="2" type="ORF">WMO29_03500</name>
</gene>
<evidence type="ECO:0000313" key="2">
    <source>
        <dbReference type="EMBL" id="MEQ2471558.1"/>
    </source>
</evidence>
<dbReference type="Gene3D" id="3.20.20.150">
    <property type="entry name" value="Divalent-metal-dependent TIM barrel enzymes"/>
    <property type="match status" value="1"/>
</dbReference>
<dbReference type="PANTHER" id="PTHR12110">
    <property type="entry name" value="HYDROXYPYRUVATE ISOMERASE"/>
    <property type="match status" value="1"/>
</dbReference>
<accession>A0ABV1FDX5</accession>
<keyword evidence="3" id="KW-1185">Reference proteome</keyword>
<dbReference type="Proteomes" id="UP001438008">
    <property type="component" value="Unassembled WGS sequence"/>
</dbReference>
<dbReference type="InterPro" id="IPR036237">
    <property type="entry name" value="Xyl_isomerase-like_sf"/>
</dbReference>
<dbReference type="InterPro" id="IPR013022">
    <property type="entry name" value="Xyl_isomerase-like_TIM-brl"/>
</dbReference>
<dbReference type="SUPFAM" id="SSF51658">
    <property type="entry name" value="Xylose isomerase-like"/>
    <property type="match status" value="1"/>
</dbReference>
<dbReference type="Pfam" id="PF01261">
    <property type="entry name" value="AP_endonuc_2"/>
    <property type="match status" value="1"/>
</dbReference>
<comment type="caution">
    <text evidence="2">The sequence shown here is derived from an EMBL/GenBank/DDBJ whole genome shotgun (WGS) entry which is preliminary data.</text>
</comment>